<evidence type="ECO:0000256" key="5">
    <source>
        <dbReference type="ARBA" id="ARBA00023211"/>
    </source>
</evidence>
<keyword evidence="3" id="KW-0479">Metal-binding</keyword>
<dbReference type="Proteomes" id="UP000515909">
    <property type="component" value="Chromosome"/>
</dbReference>
<name>A0A7G8TDI2_9FIRM</name>
<keyword evidence="4" id="KW-0472">Membrane</keyword>
<sequence length="299" mass="35147">MGMSSFSTYRRLTEVYQKAAELPFDRTSKIVLISDCHRGDGSWVDDFSHNQSLYYCAIKYYYRNGFTYIDLGDSDELWKNRHFSGICTIYADIFELLHQFYSENRYYMIYGNHDIVKRYPAFRKNNLDRYYNTNTDTFEGLFENAEIHEGLILKDTDNQVKLFLVHGHQGDIVSDIFWRVGRFLSRYVWRRLEFFGFKDPTSAAKNYDKKKKVERKIIGWAADRHQIVIAGHTHRPTCPDEDEVPYFNTGSCIHPDCITCIEIVHSEISLMKWGLKTKDDGSVFVDRELIAAPRKIQGQ</sequence>
<reference evidence="7 8" key="1">
    <citation type="submission" date="2020-08" db="EMBL/GenBank/DDBJ databases">
        <title>The isolate Caproiciproducens sp. 7D4C2 produces n-caproate at mildly acidic conditions from hexoses: genome and rBOX comparison with related strains and chain-elongating bacteria.</title>
        <authorList>
            <person name="Esquivel-Elizondo S."/>
            <person name="Bagci C."/>
            <person name="Temovska M."/>
            <person name="Jeon B.S."/>
            <person name="Bessarab I."/>
            <person name="Williams R.B.H."/>
            <person name="Huson D.H."/>
            <person name="Angenent L.T."/>
        </authorList>
    </citation>
    <scope>NUCLEOTIDE SEQUENCE [LARGE SCALE GENOMIC DNA]</scope>
    <source>
        <strain evidence="7 8">7D4C2</strain>
    </source>
</reference>
<dbReference type="PANTHER" id="PTHR34990:SF2">
    <property type="entry name" value="BLL8164 PROTEIN"/>
    <property type="match status" value="1"/>
</dbReference>
<dbReference type="AlphaFoldDB" id="A0A7G8TDI2"/>
<organism evidence="7 8">
    <name type="scientific">Caproicibacter fermentans</name>
    <dbReference type="NCBI Taxonomy" id="2576756"/>
    <lineage>
        <taxon>Bacteria</taxon>
        <taxon>Bacillati</taxon>
        <taxon>Bacillota</taxon>
        <taxon>Clostridia</taxon>
        <taxon>Eubacteriales</taxon>
        <taxon>Acutalibacteraceae</taxon>
        <taxon>Caproicibacter</taxon>
    </lineage>
</organism>
<protein>
    <submittedName>
        <fullName evidence="7">Metallophosphoesterase family protein</fullName>
    </submittedName>
</protein>
<feature type="domain" description="Calcineurin-like phosphoesterase" evidence="6">
    <location>
        <begin position="29"/>
        <end position="236"/>
    </location>
</feature>
<evidence type="ECO:0000256" key="2">
    <source>
        <dbReference type="ARBA" id="ARBA00022519"/>
    </source>
</evidence>
<dbReference type="GO" id="GO:0016020">
    <property type="term" value="C:membrane"/>
    <property type="evidence" value="ECO:0007669"/>
    <property type="project" value="GOC"/>
</dbReference>
<dbReference type="EMBL" id="CP060286">
    <property type="protein sequence ID" value="QNK41673.1"/>
    <property type="molecule type" value="Genomic_DNA"/>
</dbReference>
<keyword evidence="2" id="KW-0997">Cell inner membrane</keyword>
<evidence type="ECO:0000313" key="7">
    <source>
        <dbReference type="EMBL" id="QNK41673.1"/>
    </source>
</evidence>
<evidence type="ECO:0000259" key="6">
    <source>
        <dbReference type="Pfam" id="PF00149"/>
    </source>
</evidence>
<dbReference type="GO" id="GO:0009245">
    <property type="term" value="P:lipid A biosynthetic process"/>
    <property type="evidence" value="ECO:0007669"/>
    <property type="project" value="TreeGrafter"/>
</dbReference>
<dbReference type="PANTHER" id="PTHR34990">
    <property type="entry name" value="UDP-2,3-DIACYLGLUCOSAMINE HYDROLASE-RELATED"/>
    <property type="match status" value="1"/>
</dbReference>
<proteinExistence type="predicted"/>
<dbReference type="Pfam" id="PF00149">
    <property type="entry name" value="Metallophos"/>
    <property type="match status" value="1"/>
</dbReference>
<evidence type="ECO:0000256" key="3">
    <source>
        <dbReference type="ARBA" id="ARBA00022723"/>
    </source>
</evidence>
<dbReference type="InterPro" id="IPR004843">
    <property type="entry name" value="Calcineurin-like_PHP"/>
</dbReference>
<dbReference type="GO" id="GO:0046872">
    <property type="term" value="F:metal ion binding"/>
    <property type="evidence" value="ECO:0007669"/>
    <property type="project" value="UniProtKB-KW"/>
</dbReference>
<dbReference type="KEGG" id="cfem:HCR03_05310"/>
<evidence type="ECO:0000256" key="1">
    <source>
        <dbReference type="ARBA" id="ARBA00022475"/>
    </source>
</evidence>
<dbReference type="InterPro" id="IPR043461">
    <property type="entry name" value="LpxH-like"/>
</dbReference>
<dbReference type="Gene3D" id="3.60.21.10">
    <property type="match status" value="1"/>
</dbReference>
<keyword evidence="1" id="KW-1003">Cell membrane</keyword>
<accession>A0A7G8TDI2</accession>
<evidence type="ECO:0000256" key="4">
    <source>
        <dbReference type="ARBA" id="ARBA00023136"/>
    </source>
</evidence>
<gene>
    <name evidence="7" type="ORF">HCR03_05310</name>
</gene>
<keyword evidence="5" id="KW-0464">Manganese</keyword>
<evidence type="ECO:0000313" key="8">
    <source>
        <dbReference type="Proteomes" id="UP000515909"/>
    </source>
</evidence>
<dbReference type="InterPro" id="IPR029052">
    <property type="entry name" value="Metallo-depent_PP-like"/>
</dbReference>
<dbReference type="SUPFAM" id="SSF56300">
    <property type="entry name" value="Metallo-dependent phosphatases"/>
    <property type="match status" value="1"/>
</dbReference>
<dbReference type="GO" id="GO:0008758">
    <property type="term" value="F:UDP-2,3-diacylglucosamine hydrolase activity"/>
    <property type="evidence" value="ECO:0007669"/>
    <property type="project" value="TreeGrafter"/>
</dbReference>